<evidence type="ECO:0000313" key="2">
    <source>
        <dbReference type="EMBL" id="GBF05927.1"/>
    </source>
</evidence>
<organism evidence="2 3">
    <name type="scientific">Deinococcus aerius</name>
    <dbReference type="NCBI Taxonomy" id="200253"/>
    <lineage>
        <taxon>Bacteria</taxon>
        <taxon>Thermotogati</taxon>
        <taxon>Deinococcota</taxon>
        <taxon>Deinococci</taxon>
        <taxon>Deinococcales</taxon>
        <taxon>Deinococcaceae</taxon>
        <taxon>Deinococcus</taxon>
    </lineage>
</organism>
<protein>
    <recommendedName>
        <fullName evidence="1">Aminoglycoside phosphotransferase domain-containing protein</fullName>
    </recommendedName>
</protein>
<dbReference type="PANTHER" id="PTHR21310">
    <property type="entry name" value="AMINOGLYCOSIDE PHOSPHOTRANSFERASE-RELATED-RELATED"/>
    <property type="match status" value="1"/>
</dbReference>
<dbReference type="OrthoDB" id="1645186at2"/>
<evidence type="ECO:0000259" key="1">
    <source>
        <dbReference type="Pfam" id="PF01636"/>
    </source>
</evidence>
<reference evidence="3" key="1">
    <citation type="submission" date="2018-01" db="EMBL/GenBank/DDBJ databases">
        <title>Draft Genome Sequence of the Radioresistant Bacterium Deinococcus aerius TR0125, Isolated from the Higher Atmosphere above Japan.</title>
        <authorList>
            <person name="Satoh K."/>
            <person name="Arai H."/>
            <person name="Sanzen T."/>
            <person name="Kawaguchi Y."/>
            <person name="Hayashi H."/>
            <person name="Yokobori S."/>
            <person name="Yamagishi A."/>
            <person name="Oono Y."/>
            <person name="Narumi I."/>
        </authorList>
    </citation>
    <scope>NUCLEOTIDE SEQUENCE [LARGE SCALE GENOMIC DNA]</scope>
    <source>
        <strain evidence="3">TR0125</strain>
    </source>
</reference>
<dbReference type="Gene3D" id="3.30.200.20">
    <property type="entry name" value="Phosphorylase Kinase, domain 1"/>
    <property type="match status" value="1"/>
</dbReference>
<dbReference type="RefSeq" id="WP_103129330.1">
    <property type="nucleotide sequence ID" value="NZ_BFAG01000006.1"/>
</dbReference>
<evidence type="ECO:0000313" key="3">
    <source>
        <dbReference type="Proteomes" id="UP000236569"/>
    </source>
</evidence>
<dbReference type="InterPro" id="IPR002575">
    <property type="entry name" value="Aminoglycoside_PTrfase"/>
</dbReference>
<proteinExistence type="predicted"/>
<dbReference type="Gene3D" id="1.20.58.840">
    <property type="match status" value="1"/>
</dbReference>
<comment type="caution">
    <text evidence="2">The sequence shown here is derived from an EMBL/GenBank/DDBJ whole genome shotgun (WGS) entry which is preliminary data.</text>
</comment>
<dbReference type="Gene3D" id="1.10.510.10">
    <property type="entry name" value="Transferase(Phosphotransferase) domain 1"/>
    <property type="match status" value="1"/>
</dbReference>
<feature type="domain" description="Aminoglycoside phosphotransferase" evidence="1">
    <location>
        <begin position="27"/>
        <end position="274"/>
    </location>
</feature>
<dbReference type="AlphaFoldDB" id="A0A2I9DTH3"/>
<dbReference type="Proteomes" id="UP000236569">
    <property type="component" value="Unassembled WGS sequence"/>
</dbReference>
<dbReference type="InterPro" id="IPR051678">
    <property type="entry name" value="AGP_Transferase"/>
</dbReference>
<name>A0A2I9DTH3_9DEIO</name>
<gene>
    <name evidence="2" type="ORF">DAERI_060187</name>
</gene>
<sequence>MSAELPLDHAALLRVLGSAYGLELDTVTFLPGGTAPAYRVEGAEGCVFVKVLPGTAYGAEVRERILAEVPLLRALRRLGILPRVPRPVPTRSGANLSHLEDSSLVVHEWIEGTNLGAEWTGAMDELAPLLGRLHAGTGAITAAVPRLPVPPEDFGLPFEEGLRRDLELLRGGLPGTRPGVRALRDLLLPYEPVLERLLAQARAFQAAARARPRPFAVCHTDAHGGNVMRDPGGNLWIIDWETARLAPPEHDLWMLHARLPEVLPAYEAAAGRSADLDPDVLGFYFCRRALEDVALDVTMILHQNTRPEQDEANLTVLERFILPSVAATEGELEALLAALGGG</sequence>
<dbReference type="Pfam" id="PF01636">
    <property type="entry name" value="APH"/>
    <property type="match status" value="1"/>
</dbReference>
<dbReference type="EMBL" id="BFAG01000006">
    <property type="protein sequence ID" value="GBF05927.1"/>
    <property type="molecule type" value="Genomic_DNA"/>
</dbReference>
<accession>A0A2I9DTH3</accession>
<dbReference type="SUPFAM" id="SSF56112">
    <property type="entry name" value="Protein kinase-like (PK-like)"/>
    <property type="match status" value="1"/>
</dbReference>
<keyword evidence="3" id="KW-1185">Reference proteome</keyword>
<dbReference type="InterPro" id="IPR011009">
    <property type="entry name" value="Kinase-like_dom_sf"/>
</dbReference>